<proteinExistence type="predicted"/>
<sequence>MDDGGNKLFVHQSSIRSKDSRSLTNGEAVEFDVEYGNNGHTKAINVAGPDGALVKGGSRDRRGGGGDSYGGGGGYTC</sequence>
<feature type="region of interest" description="Disordered" evidence="1">
    <location>
        <begin position="46"/>
        <end position="77"/>
    </location>
</feature>
<accession>A0A9J6B1A6</accession>
<dbReference type="GO" id="GO:0003676">
    <property type="term" value="F:nucleic acid binding"/>
    <property type="evidence" value="ECO:0007669"/>
    <property type="project" value="InterPro"/>
</dbReference>
<dbReference type="SUPFAM" id="SSF50249">
    <property type="entry name" value="Nucleic acid-binding proteins"/>
    <property type="match status" value="1"/>
</dbReference>
<dbReference type="AlphaFoldDB" id="A0A9J6B1A6"/>
<keyword evidence="4" id="KW-1185">Reference proteome</keyword>
<dbReference type="PRINTS" id="PR00050">
    <property type="entry name" value="COLDSHOCK"/>
</dbReference>
<dbReference type="PANTHER" id="PTHR46565:SF20">
    <property type="entry name" value="COLD SHOCK DOMAIN-CONTAINING PROTEIN 4"/>
    <property type="match status" value="1"/>
</dbReference>
<dbReference type="InterPro" id="IPR002059">
    <property type="entry name" value="CSP_DNA-bd"/>
</dbReference>
<dbReference type="PROSITE" id="PS51857">
    <property type="entry name" value="CSD_2"/>
    <property type="match status" value="1"/>
</dbReference>
<dbReference type="OrthoDB" id="422005at2759"/>
<reference evidence="3 4" key="1">
    <citation type="submission" date="2020-09" db="EMBL/GenBank/DDBJ databases">
        <title>De no assembly of potato wild relative species, Solanum commersonii.</title>
        <authorList>
            <person name="Cho K."/>
        </authorList>
    </citation>
    <scope>NUCLEOTIDE SEQUENCE [LARGE SCALE GENOMIC DNA]</scope>
    <source>
        <strain evidence="3">LZ3.2</strain>
        <tissue evidence="3">Leaf</tissue>
    </source>
</reference>
<evidence type="ECO:0000313" key="3">
    <source>
        <dbReference type="EMBL" id="KAG5630143.1"/>
    </source>
</evidence>
<comment type="caution">
    <text evidence="3">The sequence shown here is derived from an EMBL/GenBank/DDBJ whole genome shotgun (WGS) entry which is preliminary data.</text>
</comment>
<dbReference type="EMBL" id="JACXVP010000001">
    <property type="protein sequence ID" value="KAG5630143.1"/>
    <property type="molecule type" value="Genomic_DNA"/>
</dbReference>
<dbReference type="InterPro" id="IPR012340">
    <property type="entry name" value="NA-bd_OB-fold"/>
</dbReference>
<dbReference type="PANTHER" id="PTHR46565">
    <property type="entry name" value="COLD SHOCK DOMAIN PROTEIN 2"/>
    <property type="match status" value="1"/>
</dbReference>
<organism evidence="3 4">
    <name type="scientific">Solanum commersonii</name>
    <name type="common">Commerson's wild potato</name>
    <name type="synonym">Commerson's nightshade</name>
    <dbReference type="NCBI Taxonomy" id="4109"/>
    <lineage>
        <taxon>Eukaryota</taxon>
        <taxon>Viridiplantae</taxon>
        <taxon>Streptophyta</taxon>
        <taxon>Embryophyta</taxon>
        <taxon>Tracheophyta</taxon>
        <taxon>Spermatophyta</taxon>
        <taxon>Magnoliopsida</taxon>
        <taxon>eudicotyledons</taxon>
        <taxon>Gunneridae</taxon>
        <taxon>Pentapetalae</taxon>
        <taxon>asterids</taxon>
        <taxon>lamiids</taxon>
        <taxon>Solanales</taxon>
        <taxon>Solanaceae</taxon>
        <taxon>Solanoideae</taxon>
        <taxon>Solaneae</taxon>
        <taxon>Solanum</taxon>
    </lineage>
</organism>
<feature type="compositionally biased region" description="Gly residues" evidence="1">
    <location>
        <begin position="65"/>
        <end position="77"/>
    </location>
</feature>
<dbReference type="Proteomes" id="UP000824120">
    <property type="component" value="Chromosome 1"/>
</dbReference>
<evidence type="ECO:0000259" key="2">
    <source>
        <dbReference type="PROSITE" id="PS51857"/>
    </source>
</evidence>
<evidence type="ECO:0000313" key="4">
    <source>
        <dbReference type="Proteomes" id="UP000824120"/>
    </source>
</evidence>
<feature type="region of interest" description="Disordered" evidence="1">
    <location>
        <begin position="1"/>
        <end position="25"/>
    </location>
</feature>
<dbReference type="Pfam" id="PF00313">
    <property type="entry name" value="CSD"/>
    <property type="match status" value="1"/>
</dbReference>
<protein>
    <recommendedName>
        <fullName evidence="2">CSD domain-containing protein</fullName>
    </recommendedName>
</protein>
<feature type="domain" description="CSD" evidence="2">
    <location>
        <begin position="1"/>
        <end position="48"/>
    </location>
</feature>
<gene>
    <name evidence="3" type="ORF">H5410_001860</name>
</gene>
<evidence type="ECO:0000256" key="1">
    <source>
        <dbReference type="SAM" id="MobiDB-lite"/>
    </source>
</evidence>
<dbReference type="Gene3D" id="2.40.50.140">
    <property type="entry name" value="Nucleic acid-binding proteins"/>
    <property type="match status" value="1"/>
</dbReference>
<name>A0A9J6B1A6_SOLCO</name>